<proteinExistence type="predicted"/>
<evidence type="ECO:0000313" key="1">
    <source>
        <dbReference type="EMBL" id="CAI2184877.1"/>
    </source>
</evidence>
<name>A0A9W4WZW9_9GLOM</name>
<evidence type="ECO:0000313" key="2">
    <source>
        <dbReference type="Proteomes" id="UP001153678"/>
    </source>
</evidence>
<keyword evidence="2" id="KW-1185">Reference proteome</keyword>
<dbReference type="EMBL" id="CAMKVN010003496">
    <property type="protein sequence ID" value="CAI2184877.1"/>
    <property type="molecule type" value="Genomic_DNA"/>
</dbReference>
<accession>A0A9W4WZW9</accession>
<sequence length="48" mass="5767">KNPDEYIKSTAIMIFPNEDAYERRMKKRPMTEDEISKTIEELIAYNDE</sequence>
<gene>
    <name evidence="1" type="ORF">FWILDA_LOCUS11796</name>
</gene>
<dbReference type="OrthoDB" id="2356344at2759"/>
<comment type="caution">
    <text evidence="1">The sequence shown here is derived from an EMBL/GenBank/DDBJ whole genome shotgun (WGS) entry which is preliminary data.</text>
</comment>
<protein>
    <submittedName>
        <fullName evidence="1">17012_t:CDS:1</fullName>
    </submittedName>
</protein>
<dbReference type="Proteomes" id="UP001153678">
    <property type="component" value="Unassembled WGS sequence"/>
</dbReference>
<feature type="non-terminal residue" evidence="1">
    <location>
        <position position="48"/>
    </location>
</feature>
<organism evidence="1 2">
    <name type="scientific">Funneliformis geosporum</name>
    <dbReference type="NCBI Taxonomy" id="1117311"/>
    <lineage>
        <taxon>Eukaryota</taxon>
        <taxon>Fungi</taxon>
        <taxon>Fungi incertae sedis</taxon>
        <taxon>Mucoromycota</taxon>
        <taxon>Glomeromycotina</taxon>
        <taxon>Glomeromycetes</taxon>
        <taxon>Glomerales</taxon>
        <taxon>Glomeraceae</taxon>
        <taxon>Funneliformis</taxon>
    </lineage>
</organism>
<reference evidence="1" key="1">
    <citation type="submission" date="2022-08" db="EMBL/GenBank/DDBJ databases">
        <authorList>
            <person name="Kallberg Y."/>
            <person name="Tangrot J."/>
            <person name="Rosling A."/>
        </authorList>
    </citation>
    <scope>NUCLEOTIDE SEQUENCE</scope>
    <source>
        <strain evidence="1">Wild A</strain>
    </source>
</reference>
<dbReference type="AlphaFoldDB" id="A0A9W4WZW9"/>